<reference evidence="7" key="1">
    <citation type="journal article" date="2020" name="J. Eukaryot. Microbiol.">
        <title>De novo Sequencing, Assembly and Annotation of the Transcriptome for the Free-Living Testate Amoeba Arcella intermedia.</title>
        <authorList>
            <person name="Ribeiro G.M."/>
            <person name="Porfirio-Sousa A.L."/>
            <person name="Maurer-Alcala X.X."/>
            <person name="Katz L.A."/>
            <person name="Lahr D.J.G."/>
        </authorList>
    </citation>
    <scope>NUCLEOTIDE SEQUENCE</scope>
</reference>
<accession>A0A6B2LFE1</accession>
<keyword evidence="2 5" id="KW-0812">Transmembrane</keyword>
<sequence>MDEFIRSLWERVVERSDDFFRVAVLPSLVGLVVFYSLNAILLFFHFFPSFSPIEKYKIQPNKHEKTTKVAWMLLNILFNHSMALLSSIASYKTYKNLGFSSDTSSIPPWHHILFQLAFCMVAYDFFFYFSHRLMHTQWLFQHIHYVHHSSFLSMGITQSYFHPVDFWVTTLSATVPIFLITRHSLVWALWMVVLDVESILVHSGYYFPGLPDSRIHYLHHCPRGFKSNFGSFFGIWDRLLGTHKEY</sequence>
<keyword evidence="3 5" id="KW-1133">Transmembrane helix</keyword>
<feature type="transmembrane region" description="Helical" evidence="5">
    <location>
        <begin position="109"/>
        <end position="129"/>
    </location>
</feature>
<dbReference type="InterPro" id="IPR050307">
    <property type="entry name" value="Sterol_Desaturase_Related"/>
</dbReference>
<evidence type="ECO:0000256" key="5">
    <source>
        <dbReference type="SAM" id="Phobius"/>
    </source>
</evidence>
<dbReference type="InterPro" id="IPR006694">
    <property type="entry name" value="Fatty_acid_hydroxylase"/>
</dbReference>
<dbReference type="GO" id="GO:0005506">
    <property type="term" value="F:iron ion binding"/>
    <property type="evidence" value="ECO:0007669"/>
    <property type="project" value="InterPro"/>
</dbReference>
<evidence type="ECO:0000259" key="6">
    <source>
        <dbReference type="Pfam" id="PF04116"/>
    </source>
</evidence>
<evidence type="ECO:0000256" key="4">
    <source>
        <dbReference type="ARBA" id="ARBA00023136"/>
    </source>
</evidence>
<dbReference type="PANTHER" id="PTHR11863">
    <property type="entry name" value="STEROL DESATURASE"/>
    <property type="match status" value="1"/>
</dbReference>
<keyword evidence="4 5" id="KW-0472">Membrane</keyword>
<dbReference type="GO" id="GO:0008610">
    <property type="term" value="P:lipid biosynthetic process"/>
    <property type="evidence" value="ECO:0007669"/>
    <property type="project" value="InterPro"/>
</dbReference>
<dbReference type="AlphaFoldDB" id="A0A6B2LFE1"/>
<dbReference type="Pfam" id="PF04116">
    <property type="entry name" value="FA_hydroxylase"/>
    <property type="match status" value="1"/>
</dbReference>
<evidence type="ECO:0000256" key="3">
    <source>
        <dbReference type="ARBA" id="ARBA00022989"/>
    </source>
</evidence>
<feature type="transmembrane region" description="Helical" evidence="5">
    <location>
        <begin position="20"/>
        <end position="48"/>
    </location>
</feature>
<protein>
    <recommendedName>
        <fullName evidence="6">Fatty acid hydroxylase domain-containing protein</fullName>
    </recommendedName>
</protein>
<organism evidence="7">
    <name type="scientific">Arcella intermedia</name>
    <dbReference type="NCBI Taxonomy" id="1963864"/>
    <lineage>
        <taxon>Eukaryota</taxon>
        <taxon>Amoebozoa</taxon>
        <taxon>Tubulinea</taxon>
        <taxon>Elardia</taxon>
        <taxon>Arcellinida</taxon>
        <taxon>Sphaerothecina</taxon>
        <taxon>Arcellidae</taxon>
        <taxon>Arcella</taxon>
    </lineage>
</organism>
<proteinExistence type="predicted"/>
<dbReference type="EMBL" id="GIBP01006804">
    <property type="protein sequence ID" value="NDV35773.1"/>
    <property type="molecule type" value="Transcribed_RNA"/>
</dbReference>
<dbReference type="GO" id="GO:0016491">
    <property type="term" value="F:oxidoreductase activity"/>
    <property type="evidence" value="ECO:0007669"/>
    <property type="project" value="InterPro"/>
</dbReference>
<evidence type="ECO:0000313" key="7">
    <source>
        <dbReference type="EMBL" id="NDV35773.1"/>
    </source>
</evidence>
<dbReference type="GO" id="GO:0016020">
    <property type="term" value="C:membrane"/>
    <property type="evidence" value="ECO:0007669"/>
    <property type="project" value="UniProtKB-SubCell"/>
</dbReference>
<feature type="transmembrane region" description="Helical" evidence="5">
    <location>
        <begin position="69"/>
        <end position="89"/>
    </location>
</feature>
<name>A0A6B2LFE1_9EUKA</name>
<feature type="domain" description="Fatty acid hydroxylase" evidence="6">
    <location>
        <begin position="117"/>
        <end position="242"/>
    </location>
</feature>
<evidence type="ECO:0000256" key="1">
    <source>
        <dbReference type="ARBA" id="ARBA00004370"/>
    </source>
</evidence>
<comment type="subcellular location">
    <subcellularLocation>
        <location evidence="1">Membrane</location>
    </subcellularLocation>
</comment>
<evidence type="ECO:0000256" key="2">
    <source>
        <dbReference type="ARBA" id="ARBA00022692"/>
    </source>
</evidence>